<evidence type="ECO:0000256" key="2">
    <source>
        <dbReference type="ARBA" id="ARBA00022771"/>
    </source>
</evidence>
<feature type="zinc finger region" description="C3H1-type" evidence="4">
    <location>
        <begin position="320"/>
        <end position="346"/>
    </location>
</feature>
<dbReference type="GeneID" id="24562377"/>
<dbReference type="Gene3D" id="4.10.1000.10">
    <property type="entry name" value="Zinc finger, CCCH-type"/>
    <property type="match status" value="2"/>
</dbReference>
<dbReference type="SUPFAM" id="SSF90229">
    <property type="entry name" value="CCCH zinc finger"/>
    <property type="match status" value="2"/>
</dbReference>
<dbReference type="Pfam" id="PF00642">
    <property type="entry name" value="zf-CCCH"/>
    <property type="match status" value="1"/>
</dbReference>
<dbReference type="InterPro" id="IPR000571">
    <property type="entry name" value="Znf_CCCH"/>
</dbReference>
<evidence type="ECO:0000256" key="1">
    <source>
        <dbReference type="ARBA" id="ARBA00022723"/>
    </source>
</evidence>
<keyword evidence="1 4" id="KW-0479">Metal-binding</keyword>
<accession>A0A061CYZ3</accession>
<dbReference type="AlphaFoldDB" id="A0A061CYZ3"/>
<sequence>MDGGVPTDPTPYNDYYDDDLTPLGLPVTLNDLLDELSPPPSAHSKPPSSKNDEHYSSLRHYVEGLSSEEVDETINDVLKNLSLRAGTSPLPPPGNLVGPLQDDATPTLDFSNSDWTSQTGRFSFGENHTALRHPTFNPLEQAYDSRDTFESLSTHWTSYYDDANRSECDFSSGNAAYAATEVGISDMAPPGLSASSSTLYSWPDARSNSCKALTESLRNIQFQVAKVEQALTCAMNETSPAASRQPPPPAKPPMFYKRANDENSMISTQNAALMMGVKLNAPNEFWRTSICKYWQRGVCENTNCNFAHGKKELKATIGVWKTTPCHHWKNGTCRVGRFCRHAHGEAELQPMNMPVHLLRNRVMNALRASDRFQRKRNPTTN</sequence>
<dbReference type="OMA" id="CHHWKNG"/>
<dbReference type="InterPro" id="IPR036855">
    <property type="entry name" value="Znf_CCCH_sf"/>
</dbReference>
<keyword evidence="8" id="KW-1185">Reference proteome</keyword>
<feature type="domain" description="C3H1-type" evidence="6">
    <location>
        <begin position="320"/>
        <end position="346"/>
    </location>
</feature>
<evidence type="ECO:0000256" key="4">
    <source>
        <dbReference type="PROSITE-ProRule" id="PRU00723"/>
    </source>
</evidence>
<dbReference type="STRING" id="5866.A0A061CYZ3"/>
<evidence type="ECO:0000313" key="8">
    <source>
        <dbReference type="Proteomes" id="UP000033188"/>
    </source>
</evidence>
<gene>
    <name evidence="7" type="ORF">BBBOND_0101650</name>
</gene>
<organism evidence="7 8">
    <name type="scientific">Babesia bigemina</name>
    <dbReference type="NCBI Taxonomy" id="5866"/>
    <lineage>
        <taxon>Eukaryota</taxon>
        <taxon>Sar</taxon>
        <taxon>Alveolata</taxon>
        <taxon>Apicomplexa</taxon>
        <taxon>Aconoidasida</taxon>
        <taxon>Piroplasmida</taxon>
        <taxon>Babesiidae</taxon>
        <taxon>Babesia</taxon>
    </lineage>
</organism>
<evidence type="ECO:0000313" key="7">
    <source>
        <dbReference type="EMBL" id="CDR93836.1"/>
    </source>
</evidence>
<dbReference type="Proteomes" id="UP000033188">
    <property type="component" value="Chromosome 1"/>
</dbReference>
<feature type="compositionally biased region" description="Low complexity" evidence="5">
    <location>
        <begin position="1"/>
        <end position="14"/>
    </location>
</feature>
<evidence type="ECO:0000256" key="5">
    <source>
        <dbReference type="SAM" id="MobiDB-lite"/>
    </source>
</evidence>
<dbReference type="EMBL" id="LK391707">
    <property type="protein sequence ID" value="CDR93836.1"/>
    <property type="molecule type" value="Genomic_DNA"/>
</dbReference>
<protein>
    <submittedName>
        <fullName evidence="7">Zinc finger C-x8-C-x5-C-x3-H type domain containing protein, putative</fullName>
    </submittedName>
</protein>
<dbReference type="GO" id="GO:0008270">
    <property type="term" value="F:zinc ion binding"/>
    <property type="evidence" value="ECO:0007669"/>
    <property type="project" value="UniProtKB-KW"/>
</dbReference>
<dbReference type="PROSITE" id="PS50103">
    <property type="entry name" value="ZF_C3H1"/>
    <property type="match status" value="2"/>
</dbReference>
<evidence type="ECO:0000256" key="3">
    <source>
        <dbReference type="ARBA" id="ARBA00022833"/>
    </source>
</evidence>
<feature type="zinc finger region" description="C3H1-type" evidence="4">
    <location>
        <begin position="285"/>
        <end position="311"/>
    </location>
</feature>
<dbReference type="KEGG" id="bbig:BBBOND_0101650"/>
<reference evidence="8" key="1">
    <citation type="journal article" date="2014" name="Nucleic Acids Res.">
        <title>The evolutionary dynamics of variant antigen genes in Babesia reveal a history of genomic innovation underlying host-parasite interaction.</title>
        <authorList>
            <person name="Jackson A.P."/>
            <person name="Otto T.D."/>
            <person name="Darby A."/>
            <person name="Ramaprasad A."/>
            <person name="Xia D."/>
            <person name="Echaide I.E."/>
            <person name="Farber M."/>
            <person name="Gahlot S."/>
            <person name="Gamble J."/>
            <person name="Gupta D."/>
            <person name="Gupta Y."/>
            <person name="Jackson L."/>
            <person name="Malandrin L."/>
            <person name="Malas T.B."/>
            <person name="Moussa E."/>
            <person name="Nair M."/>
            <person name="Reid A.J."/>
            <person name="Sanders M."/>
            <person name="Sharma J."/>
            <person name="Tracey A."/>
            <person name="Quail M.A."/>
            <person name="Weir W."/>
            <person name="Wastling J.M."/>
            <person name="Hall N."/>
            <person name="Willadsen P."/>
            <person name="Lingelbach K."/>
            <person name="Shiels B."/>
            <person name="Tait A."/>
            <person name="Berriman M."/>
            <person name="Allred D.R."/>
            <person name="Pain A."/>
        </authorList>
    </citation>
    <scope>NUCLEOTIDE SEQUENCE [LARGE SCALE GENOMIC DNA]</scope>
    <source>
        <strain evidence="8">Bond</strain>
    </source>
</reference>
<feature type="domain" description="C3H1-type" evidence="6">
    <location>
        <begin position="285"/>
        <end position="311"/>
    </location>
</feature>
<dbReference type="VEuPathDB" id="PiroplasmaDB:BBBOND_0101650"/>
<evidence type="ECO:0000259" key="6">
    <source>
        <dbReference type="PROSITE" id="PS50103"/>
    </source>
</evidence>
<dbReference type="OrthoDB" id="365571at2759"/>
<proteinExistence type="predicted"/>
<keyword evidence="3 4" id="KW-0862">Zinc</keyword>
<keyword evidence="2 4" id="KW-0863">Zinc-finger</keyword>
<name>A0A061CYZ3_BABBI</name>
<feature type="region of interest" description="Disordered" evidence="5">
    <location>
        <begin position="1"/>
        <end position="54"/>
    </location>
</feature>
<dbReference type="RefSeq" id="XP_012766022.1">
    <property type="nucleotide sequence ID" value="XM_012910568.1"/>
</dbReference>
<dbReference type="SMART" id="SM00356">
    <property type="entry name" value="ZnF_C3H1"/>
    <property type="match status" value="2"/>
</dbReference>